<dbReference type="Proteomes" id="UP000238937">
    <property type="component" value="Unassembled WGS sequence"/>
</dbReference>
<dbReference type="RefSeq" id="WP_106310329.1">
    <property type="nucleotide sequence ID" value="NZ_PVWO01000400.1"/>
</dbReference>
<gene>
    <name evidence="2" type="ORF">C7B77_22835</name>
</gene>
<organism evidence="2 3">
    <name type="scientific">Chamaesiphon polymorphus CCALA 037</name>
    <dbReference type="NCBI Taxonomy" id="2107692"/>
    <lineage>
        <taxon>Bacteria</taxon>
        <taxon>Bacillati</taxon>
        <taxon>Cyanobacteriota</taxon>
        <taxon>Cyanophyceae</taxon>
        <taxon>Gomontiellales</taxon>
        <taxon>Chamaesiphonaceae</taxon>
        <taxon>Chamaesiphon</taxon>
    </lineage>
</organism>
<dbReference type="EMBL" id="PVWO01000400">
    <property type="protein sequence ID" value="PSB50404.1"/>
    <property type="molecule type" value="Genomic_DNA"/>
</dbReference>
<comment type="caution">
    <text evidence="2">The sequence shown here is derived from an EMBL/GenBank/DDBJ whole genome shotgun (WGS) entry which is preliminary data.</text>
</comment>
<dbReference type="OrthoDB" id="569482at2"/>
<evidence type="ECO:0000259" key="1">
    <source>
        <dbReference type="Pfam" id="PF24754"/>
    </source>
</evidence>
<dbReference type="InterPro" id="IPR057098">
    <property type="entry name" value="MavL"/>
</dbReference>
<keyword evidence="3" id="KW-1185">Reference proteome</keyword>
<dbReference type="AlphaFoldDB" id="A0A2T1FZI4"/>
<name>A0A2T1FZI4_9CYAN</name>
<dbReference type="Pfam" id="PF24754">
    <property type="entry name" value="MavL"/>
    <property type="match status" value="1"/>
</dbReference>
<protein>
    <recommendedName>
        <fullName evidence="1">Macrodomain effector MavL domain-containing protein</fullName>
    </recommendedName>
</protein>
<feature type="domain" description="Macrodomain effector MavL" evidence="1">
    <location>
        <begin position="4"/>
        <end position="329"/>
    </location>
</feature>
<evidence type="ECO:0000313" key="2">
    <source>
        <dbReference type="EMBL" id="PSB50404.1"/>
    </source>
</evidence>
<sequence>MPDYRVLIHPATYQRSIDYLDRLKAGAIAGAYLNSKLIDRDLEQLSIEQFIELLLQTKQPCIFAESAIYGDGRDWNQDELSIIGDISIATPVTVYDNGRHVQPEVHIRTFTATLIFTPGALLRNGHQLVPADWQEVTTDGAFDAAGYYRLYERRLLPGFAYINAVAQANNKKAFITIPGLGCGQFAGIFKGQLGDRLKHTLIELLETYGKSFPQIAAVYYDPYSECENDRTNINGIDFLVRPLNQGNIRKSQLCRPEFYAEVDREFDNCELFSFVAWDHISWPGNDFYEDVRTTDDGVKAAATSSMAVMTGFEGTYDPRINHYSPPAGYTDWGEVVSKNKIQLEVSNNLTILP</sequence>
<evidence type="ECO:0000313" key="3">
    <source>
        <dbReference type="Proteomes" id="UP000238937"/>
    </source>
</evidence>
<proteinExistence type="predicted"/>
<reference evidence="2 3" key="1">
    <citation type="submission" date="2018-03" db="EMBL/GenBank/DDBJ databases">
        <title>The ancient ancestry and fast evolution of plastids.</title>
        <authorList>
            <person name="Moore K.R."/>
            <person name="Magnabosco C."/>
            <person name="Momper L."/>
            <person name="Gold D.A."/>
            <person name="Bosak T."/>
            <person name="Fournier G.P."/>
        </authorList>
    </citation>
    <scope>NUCLEOTIDE SEQUENCE [LARGE SCALE GENOMIC DNA]</scope>
    <source>
        <strain evidence="2 3">CCALA 037</strain>
    </source>
</reference>
<accession>A0A2T1FZI4</accession>